<feature type="transmembrane region" description="Helical" evidence="1">
    <location>
        <begin position="220"/>
        <end position="242"/>
    </location>
</feature>
<keyword evidence="1" id="KW-0472">Membrane</keyword>
<evidence type="ECO:0000313" key="4">
    <source>
        <dbReference type="Proteomes" id="UP000313066"/>
    </source>
</evidence>
<feature type="transmembrane region" description="Helical" evidence="1">
    <location>
        <begin position="194"/>
        <end position="214"/>
    </location>
</feature>
<dbReference type="AlphaFoldDB" id="A0A5N6BLM5"/>
<dbReference type="RefSeq" id="WP_139578183.1">
    <property type="nucleotide sequence ID" value="NZ_VDMA02000017.1"/>
</dbReference>
<dbReference type="InterPro" id="IPR012867">
    <property type="entry name" value="DUF1648"/>
</dbReference>
<feature type="transmembrane region" description="Helical" evidence="1">
    <location>
        <begin position="97"/>
        <end position="121"/>
    </location>
</feature>
<keyword evidence="1" id="KW-0812">Transmembrane</keyword>
<dbReference type="Pfam" id="PF07853">
    <property type="entry name" value="DUF1648"/>
    <property type="match status" value="1"/>
</dbReference>
<evidence type="ECO:0000313" key="3">
    <source>
        <dbReference type="EMBL" id="KAB8181436.1"/>
    </source>
</evidence>
<comment type="caution">
    <text evidence="3">The sequence shown here is derived from an EMBL/GenBank/DDBJ whole genome shotgun (WGS) entry which is preliminary data.</text>
</comment>
<gene>
    <name evidence="3" type="ORF">FH610_028935</name>
</gene>
<feature type="transmembrane region" description="Helical" evidence="1">
    <location>
        <begin position="60"/>
        <end position="85"/>
    </location>
</feature>
<dbReference type="EMBL" id="VDMA02000017">
    <property type="protein sequence ID" value="KAB8181436.1"/>
    <property type="molecule type" value="Genomic_DNA"/>
</dbReference>
<organism evidence="3 4">
    <name type="scientific">Microbispora catharanthi</name>
    <dbReference type="NCBI Taxonomy" id="1712871"/>
    <lineage>
        <taxon>Bacteria</taxon>
        <taxon>Bacillati</taxon>
        <taxon>Actinomycetota</taxon>
        <taxon>Actinomycetes</taxon>
        <taxon>Streptosporangiales</taxon>
        <taxon>Streptosporangiaceae</taxon>
        <taxon>Microbispora</taxon>
    </lineage>
</organism>
<dbReference type="Proteomes" id="UP000313066">
    <property type="component" value="Unassembled WGS sequence"/>
</dbReference>
<evidence type="ECO:0000256" key="1">
    <source>
        <dbReference type="SAM" id="Phobius"/>
    </source>
</evidence>
<evidence type="ECO:0000259" key="2">
    <source>
        <dbReference type="Pfam" id="PF07853"/>
    </source>
</evidence>
<feature type="transmembrane region" description="Helical" evidence="1">
    <location>
        <begin position="133"/>
        <end position="154"/>
    </location>
</feature>
<protein>
    <submittedName>
        <fullName evidence="3">DUF1648 domain-containing protein</fullName>
    </submittedName>
</protein>
<feature type="domain" description="DUF1648" evidence="2">
    <location>
        <begin position="27"/>
        <end position="69"/>
    </location>
</feature>
<accession>A0A5N6BLM5</accession>
<sequence length="337" mass="34942">MTDPQDTSVTGFRIRFLLAAAAWAVLVAAVLVAVPLAFAGRLPDPLATHWGPSGRPDGSMAFAAFVLFTVALWAVVAGIGAGVAARGRTPVRRASRAWFCAGLAWAGAFTVVTQAFTIAANLDRGHWTRAAGLSWQVAVVVAAPIALGALGWLAGRRGPDVPSGPPQRGPLIDLDPGKRPVWVSTATAPWATRLALVALATAVALAGAALSGLFGGGWGAVVPLALVGVVGLAVSSVSVRVVPEALTVSVGPLRWPSRRVRLDHVEQAWVEERYPAQVGGWGYRGLPGRATIMIRGGECLVVRYTSGGRLAITVDDAETGAALLNALIARQQPSVER</sequence>
<proteinExistence type="predicted"/>
<reference evidence="3 4" key="1">
    <citation type="submission" date="2019-10" db="EMBL/GenBank/DDBJ databases">
        <title>Nonomuraea sp. nov., isolated from Phyllanthus amarus.</title>
        <authorList>
            <person name="Klykleung N."/>
            <person name="Tanasupawat S."/>
        </authorList>
    </citation>
    <scope>NUCLEOTIDE SEQUENCE [LARGE SCALE GENOMIC DNA]</scope>
    <source>
        <strain evidence="3 4">CR1-09</strain>
    </source>
</reference>
<keyword evidence="1" id="KW-1133">Transmembrane helix</keyword>
<name>A0A5N6BLM5_9ACTN</name>
<keyword evidence="4" id="KW-1185">Reference proteome</keyword>
<feature type="transmembrane region" description="Helical" evidence="1">
    <location>
        <begin position="16"/>
        <end position="40"/>
    </location>
</feature>